<dbReference type="GO" id="GO:0004062">
    <property type="term" value="F:aryl sulfotransferase activity"/>
    <property type="evidence" value="ECO:0007669"/>
    <property type="project" value="InterPro"/>
</dbReference>
<dbReference type="Gene3D" id="2.60.40.3100">
    <property type="entry name" value="Arylsulphate sulphotransferase monomer, N-terminal domain"/>
    <property type="match status" value="1"/>
</dbReference>
<evidence type="ECO:0000259" key="1">
    <source>
        <dbReference type="Pfam" id="PF17425"/>
    </source>
</evidence>
<keyword evidence="3" id="KW-1185">Reference proteome</keyword>
<gene>
    <name evidence="2" type="ORF">SAMN02745150_00643</name>
</gene>
<feature type="domain" description="Arylsulfotransferase N-terminal" evidence="1">
    <location>
        <begin position="38"/>
        <end position="103"/>
    </location>
</feature>
<dbReference type="InterPro" id="IPR010262">
    <property type="entry name" value="Arylsulfotransferase_bact"/>
</dbReference>
<organism evidence="2 3">
    <name type="scientific">Brevinema andersonii</name>
    <dbReference type="NCBI Taxonomy" id="34097"/>
    <lineage>
        <taxon>Bacteria</taxon>
        <taxon>Pseudomonadati</taxon>
        <taxon>Spirochaetota</taxon>
        <taxon>Spirochaetia</taxon>
        <taxon>Brevinematales</taxon>
        <taxon>Brevinemataceae</taxon>
        <taxon>Brevinema</taxon>
    </lineage>
</organism>
<protein>
    <submittedName>
        <fullName evidence="2">Arylsulfotransferase (ASST)</fullName>
    </submittedName>
</protein>
<dbReference type="SUPFAM" id="SSF101898">
    <property type="entry name" value="NHL repeat"/>
    <property type="match status" value="1"/>
</dbReference>
<dbReference type="InterPro" id="IPR053143">
    <property type="entry name" value="Arylsulfate_ST"/>
</dbReference>
<dbReference type="InterPro" id="IPR038477">
    <property type="entry name" value="ASST_N_sf"/>
</dbReference>
<dbReference type="RefSeq" id="WP_092318561.1">
    <property type="nucleotide sequence ID" value="NZ_FOKY01000002.1"/>
</dbReference>
<dbReference type="PANTHER" id="PTHR35340:SF10">
    <property type="entry name" value="CYTOPLASMIC PROTEIN"/>
    <property type="match status" value="1"/>
</dbReference>
<reference evidence="3" key="1">
    <citation type="submission" date="2016-10" db="EMBL/GenBank/DDBJ databases">
        <authorList>
            <person name="Varghese N."/>
            <person name="Submissions S."/>
        </authorList>
    </citation>
    <scope>NUCLEOTIDE SEQUENCE [LARGE SCALE GENOMIC DNA]</scope>
    <source>
        <strain evidence="3">ATCC 43811</strain>
    </source>
</reference>
<dbReference type="InterPro" id="IPR035391">
    <property type="entry name" value="Arylsulfotran_N"/>
</dbReference>
<evidence type="ECO:0000313" key="2">
    <source>
        <dbReference type="EMBL" id="SFB75633.1"/>
    </source>
</evidence>
<dbReference type="Pfam" id="PF05935">
    <property type="entry name" value="Arylsulfotrans"/>
    <property type="match status" value="1"/>
</dbReference>
<evidence type="ECO:0000313" key="3">
    <source>
        <dbReference type="Proteomes" id="UP000240042"/>
    </source>
</evidence>
<dbReference type="PANTHER" id="PTHR35340">
    <property type="entry name" value="PQQ ENZYME REPEAT PROTEIN-RELATED"/>
    <property type="match status" value="1"/>
</dbReference>
<accession>A0A1I1DSU8</accession>
<dbReference type="Proteomes" id="UP000240042">
    <property type="component" value="Unassembled WGS sequence"/>
</dbReference>
<dbReference type="EMBL" id="FOKY01000002">
    <property type="protein sequence ID" value="SFB75633.1"/>
    <property type="molecule type" value="Genomic_DNA"/>
</dbReference>
<keyword evidence="2" id="KW-0808">Transferase</keyword>
<proteinExistence type="predicted"/>
<dbReference type="Pfam" id="PF17425">
    <property type="entry name" value="Arylsulfotran_N"/>
    <property type="match status" value="1"/>
</dbReference>
<dbReference type="OrthoDB" id="304912at2"/>
<dbReference type="AlphaFoldDB" id="A0A1I1DSU8"/>
<sequence>MKKIALFLILVGCSQNITLDSIKDGTLINVNDKSSYLIQNPYKNAPLSAEFRLSKTNDEPITITVKGQDGSDSDLSYTWPTGYGKSFPVLGLYFEATNTVIISTPTITKTLYLAVTNKPSEYINNITVTENNRPKDPNRKNFLNFINPVGKLTDILAIDDWGKIRWYFMPGEEIHGIKFKESNNQILMNYLSTTKTEVKTINLIGKNIKTIKLNDQIKNNVPQADKRFHHDMVFLSNSNIIILDKSQYGVEDLIIEIDNKGNLVREILIGDWIRQSVNGNPKDYTGLELFTFDSSNNTINEYASDGVYPGMPKEKNAIDWAHINALSLDEQSRILYLSFRQHGIFAFNYDTGELKWIAIRDNYTMPAANRNFYNIPEDMQYVHEIPKLQPYIVKFNNGFGPDHPHAVTSLDNNKIMVFDNSGNDGQNPEDGSRLLVFDVDEKTKQGKIDWEYKHIVSNKQFLYSQIVSDIDRTPFDSYIGIYGTRLPFYFLEINDNKQIIFEMQLNITAKAPGESDIALPIACPISRLAQNGIFLYRGDYQPIYPALFYSID</sequence>
<name>A0A1I1DSU8_BREAD</name>